<evidence type="ECO:0000313" key="1">
    <source>
        <dbReference type="EMBL" id="MCP1675567.1"/>
    </source>
</evidence>
<name>A0AAE3G859_9GAMM</name>
<dbReference type="EMBL" id="JALJXV010000006">
    <property type="protein sequence ID" value="MCP1675567.1"/>
    <property type="molecule type" value="Genomic_DNA"/>
</dbReference>
<proteinExistence type="predicted"/>
<evidence type="ECO:0000313" key="2">
    <source>
        <dbReference type="Proteomes" id="UP001205843"/>
    </source>
</evidence>
<organism evidence="1 2">
    <name type="scientific">Natronocella acetinitrilica</name>
    <dbReference type="NCBI Taxonomy" id="414046"/>
    <lineage>
        <taxon>Bacteria</taxon>
        <taxon>Pseudomonadati</taxon>
        <taxon>Pseudomonadota</taxon>
        <taxon>Gammaproteobacteria</taxon>
        <taxon>Chromatiales</taxon>
        <taxon>Ectothiorhodospiraceae</taxon>
        <taxon>Natronocella</taxon>
    </lineage>
</organism>
<dbReference type="SUPFAM" id="SSF53098">
    <property type="entry name" value="Ribonuclease H-like"/>
    <property type="match status" value="1"/>
</dbReference>
<dbReference type="RefSeq" id="WP_253479128.1">
    <property type="nucleotide sequence ID" value="NZ_JALJXV010000006.1"/>
</dbReference>
<keyword evidence="2" id="KW-1185">Reference proteome</keyword>
<reference evidence="1" key="1">
    <citation type="submission" date="2022-03" db="EMBL/GenBank/DDBJ databases">
        <title>Genomic Encyclopedia of Type Strains, Phase III (KMG-III): the genomes of soil and plant-associated and newly described type strains.</title>
        <authorList>
            <person name="Whitman W."/>
        </authorList>
    </citation>
    <scope>NUCLEOTIDE SEQUENCE</scope>
    <source>
        <strain evidence="1">ANL 6-2</strain>
    </source>
</reference>
<evidence type="ECO:0008006" key="3">
    <source>
        <dbReference type="Google" id="ProtNLM"/>
    </source>
</evidence>
<dbReference type="Proteomes" id="UP001205843">
    <property type="component" value="Unassembled WGS sequence"/>
</dbReference>
<sequence>MSRFKPEAVELFVSTDVETDGPAPGSHSMLSLASAVFNPEGELVDTFSANLEPLPDATADRDTMAWWAERPEAWGAATSNAKDPATVMADYAAWLRGLPGKPIFLGYPVAFDFPFVSHYLVRFTGTNPFGRSAIDIHSYAMAVLQTASLGRVIPRRMPPHWIEGDSVASHIALDDATRQGLLFIRMYQENLRRDSGDSPDAESMSEYPEW</sequence>
<gene>
    <name evidence="1" type="ORF">J2T57_002717</name>
</gene>
<dbReference type="InterPro" id="IPR036397">
    <property type="entry name" value="RNaseH_sf"/>
</dbReference>
<dbReference type="Gene3D" id="3.30.420.10">
    <property type="entry name" value="Ribonuclease H-like superfamily/Ribonuclease H"/>
    <property type="match status" value="1"/>
</dbReference>
<comment type="caution">
    <text evidence="1">The sequence shown here is derived from an EMBL/GenBank/DDBJ whole genome shotgun (WGS) entry which is preliminary data.</text>
</comment>
<dbReference type="AlphaFoldDB" id="A0AAE3G859"/>
<protein>
    <recommendedName>
        <fullName evidence="3">Exonuclease</fullName>
    </recommendedName>
</protein>
<accession>A0AAE3G859</accession>
<dbReference type="InterPro" id="IPR012337">
    <property type="entry name" value="RNaseH-like_sf"/>
</dbReference>
<dbReference type="GO" id="GO:0003676">
    <property type="term" value="F:nucleic acid binding"/>
    <property type="evidence" value="ECO:0007669"/>
    <property type="project" value="InterPro"/>
</dbReference>